<sequence length="282" mass="33209">MRNLITTLSLLLIFSACHQKNSDGQILMDLGMMDLEMMDEDITIPTSISDNSSPLPQKDGVQKKIIKDGKIAIEVFDLEKTKSKIDVLVKNNNAYYEQEDLRNDEWTNSYELKIRIPGHQFETFLSQVEQGNGKITYKNIKARDVTDQFIDIETRLKNKRNYLKKYNDLLKKAQTVKEILEIEEKIRKLEEEIESQTGRLNYLSDLVAYSTLDLTLEKPGFTQYKTQQRDSFLNRIKYAFSNGWITFIDFIVYMFKLWPFFILLGFIIYGWRKYKAKKKKNS</sequence>
<feature type="transmembrane region" description="Helical" evidence="2">
    <location>
        <begin position="250"/>
        <end position="271"/>
    </location>
</feature>
<proteinExistence type="predicted"/>
<evidence type="ECO:0000256" key="2">
    <source>
        <dbReference type="SAM" id="Phobius"/>
    </source>
</evidence>
<feature type="coiled-coil region" evidence="1">
    <location>
        <begin position="163"/>
        <end position="206"/>
    </location>
</feature>
<keyword evidence="5" id="KW-1185">Reference proteome</keyword>
<gene>
    <name evidence="4" type="ORF">KMW28_17685</name>
</gene>
<accession>A0AAX1N1W5</accession>
<name>A0AAX1N1W5_9BACT</name>
<organism evidence="4 5">
    <name type="scientific">Flammeovirga yaeyamensis</name>
    <dbReference type="NCBI Taxonomy" id="367791"/>
    <lineage>
        <taxon>Bacteria</taxon>
        <taxon>Pseudomonadati</taxon>
        <taxon>Bacteroidota</taxon>
        <taxon>Cytophagia</taxon>
        <taxon>Cytophagales</taxon>
        <taxon>Flammeovirgaceae</taxon>
        <taxon>Flammeovirga</taxon>
    </lineage>
</organism>
<keyword evidence="1" id="KW-0175">Coiled coil</keyword>
<evidence type="ECO:0000313" key="5">
    <source>
        <dbReference type="Proteomes" id="UP000678679"/>
    </source>
</evidence>
<keyword evidence="2" id="KW-0472">Membrane</keyword>
<dbReference type="EMBL" id="CP076132">
    <property type="protein sequence ID" value="QWG01474.1"/>
    <property type="molecule type" value="Genomic_DNA"/>
</dbReference>
<evidence type="ECO:0000313" key="4">
    <source>
        <dbReference type="EMBL" id="QWG01474.1"/>
    </source>
</evidence>
<keyword evidence="2" id="KW-1133">Transmembrane helix</keyword>
<dbReference type="PROSITE" id="PS51257">
    <property type="entry name" value="PROKAR_LIPOPROTEIN"/>
    <property type="match status" value="1"/>
</dbReference>
<dbReference type="AlphaFoldDB" id="A0AAX1N1W5"/>
<dbReference type="KEGG" id="fya:KMW28_17685"/>
<dbReference type="Pfam" id="PF14257">
    <property type="entry name" value="DUF4349"/>
    <property type="match status" value="1"/>
</dbReference>
<dbReference type="Proteomes" id="UP000678679">
    <property type="component" value="Chromosome 1"/>
</dbReference>
<feature type="domain" description="DUF4349" evidence="3">
    <location>
        <begin position="64"/>
        <end position="270"/>
    </location>
</feature>
<reference evidence="4 5" key="1">
    <citation type="submission" date="2021-05" db="EMBL/GenBank/DDBJ databases">
        <title>Comparative genomic studies on the polysaccharide-degrading batcterial strains of the Flammeovirga genus.</title>
        <authorList>
            <person name="Zewei F."/>
            <person name="Zheng Z."/>
            <person name="Yu L."/>
            <person name="Ruyue G."/>
            <person name="Yanhong M."/>
            <person name="Yuanyuan C."/>
            <person name="Jingyan G."/>
            <person name="Wenjun H."/>
        </authorList>
    </citation>
    <scope>NUCLEOTIDE SEQUENCE [LARGE SCALE GENOMIC DNA]</scope>
    <source>
        <strain evidence="4 5">NBRC:100898</strain>
    </source>
</reference>
<keyword evidence="2" id="KW-0812">Transmembrane</keyword>
<evidence type="ECO:0000259" key="3">
    <source>
        <dbReference type="Pfam" id="PF14257"/>
    </source>
</evidence>
<dbReference type="RefSeq" id="WP_169662954.1">
    <property type="nucleotide sequence ID" value="NZ_CP076132.1"/>
</dbReference>
<dbReference type="InterPro" id="IPR025645">
    <property type="entry name" value="DUF4349"/>
</dbReference>
<evidence type="ECO:0000256" key="1">
    <source>
        <dbReference type="SAM" id="Coils"/>
    </source>
</evidence>
<protein>
    <submittedName>
        <fullName evidence="4">DUF4349 domain-containing protein</fullName>
    </submittedName>
</protein>